<protein>
    <submittedName>
        <fullName evidence="1">Uncharacterized protein</fullName>
    </submittedName>
</protein>
<sequence length="69" mass="8039">MIMGREIVSDVLTGLILLCGTISELVLDSLIECIELWQERLKNYFFPSIRITFDELTSNLYHHNVTMHI</sequence>
<dbReference type="Proteomes" id="UP000026915">
    <property type="component" value="Chromosome 5"/>
</dbReference>
<organism evidence="1 2">
    <name type="scientific">Theobroma cacao</name>
    <name type="common">Cacao</name>
    <name type="synonym">Cocoa</name>
    <dbReference type="NCBI Taxonomy" id="3641"/>
    <lineage>
        <taxon>Eukaryota</taxon>
        <taxon>Viridiplantae</taxon>
        <taxon>Streptophyta</taxon>
        <taxon>Embryophyta</taxon>
        <taxon>Tracheophyta</taxon>
        <taxon>Spermatophyta</taxon>
        <taxon>Magnoliopsida</taxon>
        <taxon>eudicotyledons</taxon>
        <taxon>Gunneridae</taxon>
        <taxon>Pentapetalae</taxon>
        <taxon>rosids</taxon>
        <taxon>malvids</taxon>
        <taxon>Malvales</taxon>
        <taxon>Malvaceae</taxon>
        <taxon>Byttnerioideae</taxon>
        <taxon>Theobroma</taxon>
    </lineage>
</organism>
<evidence type="ECO:0000313" key="1">
    <source>
        <dbReference type="EMBL" id="EOY11328.1"/>
    </source>
</evidence>
<keyword evidence="2" id="KW-1185">Reference proteome</keyword>
<dbReference type="HOGENOM" id="CLU_2780995_0_0_1"/>
<dbReference type="EMBL" id="CM001883">
    <property type="protein sequence ID" value="EOY11328.1"/>
    <property type="molecule type" value="Genomic_DNA"/>
</dbReference>
<evidence type="ECO:0000313" key="2">
    <source>
        <dbReference type="Proteomes" id="UP000026915"/>
    </source>
</evidence>
<dbReference type="InParanoid" id="A0A061F351"/>
<accession>A0A061F351</accession>
<gene>
    <name evidence="1" type="ORF">TCM_026551</name>
</gene>
<dbReference type="Gramene" id="EOY11328">
    <property type="protein sequence ID" value="EOY11328"/>
    <property type="gene ID" value="TCM_026551"/>
</dbReference>
<proteinExistence type="predicted"/>
<name>A0A061F351_THECC</name>
<reference evidence="1 2" key="1">
    <citation type="journal article" date="2013" name="Genome Biol.">
        <title>The genome sequence of the most widely cultivated cacao type and its use to identify candidate genes regulating pod color.</title>
        <authorList>
            <person name="Motamayor J.C."/>
            <person name="Mockaitis K."/>
            <person name="Schmutz J."/>
            <person name="Haiminen N."/>
            <person name="Iii D.L."/>
            <person name="Cornejo O."/>
            <person name="Findley S.D."/>
            <person name="Zheng P."/>
            <person name="Utro F."/>
            <person name="Royaert S."/>
            <person name="Saski C."/>
            <person name="Jenkins J."/>
            <person name="Podicheti R."/>
            <person name="Zhao M."/>
            <person name="Scheffler B.E."/>
            <person name="Stack J.C."/>
            <person name="Feltus F.A."/>
            <person name="Mustiga G.M."/>
            <person name="Amores F."/>
            <person name="Phillips W."/>
            <person name="Marelli J.P."/>
            <person name="May G.D."/>
            <person name="Shapiro H."/>
            <person name="Ma J."/>
            <person name="Bustamante C.D."/>
            <person name="Schnell R.J."/>
            <person name="Main D."/>
            <person name="Gilbert D."/>
            <person name="Parida L."/>
            <person name="Kuhn D.N."/>
        </authorList>
    </citation>
    <scope>NUCLEOTIDE SEQUENCE [LARGE SCALE GENOMIC DNA]</scope>
    <source>
        <strain evidence="2">cv. Matina 1-6</strain>
    </source>
</reference>
<dbReference type="AlphaFoldDB" id="A0A061F351"/>